<proteinExistence type="predicted"/>
<evidence type="ECO:0000259" key="3">
    <source>
        <dbReference type="Pfam" id="PF03330"/>
    </source>
</evidence>
<organism>
    <name type="scientific">Serpula lacrymans var. lacrymans (strain S7.9)</name>
    <name type="common">Dry rot fungus</name>
    <dbReference type="NCBI Taxonomy" id="578457"/>
    <lineage>
        <taxon>Eukaryota</taxon>
        <taxon>Fungi</taxon>
        <taxon>Dikarya</taxon>
        <taxon>Basidiomycota</taxon>
        <taxon>Agaricomycotina</taxon>
        <taxon>Agaricomycetes</taxon>
        <taxon>Agaricomycetidae</taxon>
        <taxon>Boletales</taxon>
        <taxon>Coniophorineae</taxon>
        <taxon>Serpulaceae</taxon>
        <taxon>Serpula</taxon>
    </lineage>
</organism>
<accession>F8NR00</accession>
<dbReference type="SUPFAM" id="SSF50685">
    <property type="entry name" value="Barwin-like endoglucanases"/>
    <property type="match status" value="1"/>
</dbReference>
<name>F8NR00_SERL9</name>
<reference evidence="4" key="1">
    <citation type="submission" date="2011-04" db="EMBL/GenBank/DDBJ databases">
        <title>Evolution of plant cell wall degrading machinery underlies the functional diversity of forest fungi.</title>
        <authorList>
            <consortium name="US DOE Joint Genome Institute (JGI-PGF)"/>
            <person name="Eastwood D.C."/>
            <person name="Floudas D."/>
            <person name="Binder M."/>
            <person name="Majcherczyk A."/>
            <person name="Schneider P."/>
            <person name="Aerts A."/>
            <person name="Asiegbu F.O."/>
            <person name="Baker S.E."/>
            <person name="Barry K."/>
            <person name="Bendiksby M."/>
            <person name="Blumentritt M."/>
            <person name="Coutinho P.M."/>
            <person name="Cullen D."/>
            <person name="Cullen D."/>
            <person name="Gathman A."/>
            <person name="Goodell B."/>
            <person name="Henrissat B."/>
            <person name="Ihrmark K."/>
            <person name="Kauserud H."/>
            <person name="Kohler A."/>
            <person name="LaButti K."/>
            <person name="Lapidus A."/>
            <person name="Lavin J.L."/>
            <person name="Lee Y.-H."/>
            <person name="Lindquist E."/>
            <person name="Lilly W."/>
            <person name="Lucas S."/>
            <person name="Morin E."/>
            <person name="Murat C."/>
            <person name="Oguiza J.A."/>
            <person name="Park J."/>
            <person name="Pisabarro A.G."/>
            <person name="Riley R."/>
            <person name="Rosling A."/>
            <person name="Salamov A."/>
            <person name="Schmidt O."/>
            <person name="Schmutz J."/>
            <person name="Skrede I."/>
            <person name="Stenlid J."/>
            <person name="Wiebenga A."/>
            <person name="Xie X."/>
            <person name="Kues U."/>
            <person name="Hibbett D.S."/>
            <person name="Hoffmeister D."/>
            <person name="Hogberg N."/>
            <person name="Martin F."/>
            <person name="Grigoriev I.V."/>
            <person name="Watkinson S.C."/>
        </authorList>
    </citation>
    <scope>NUCLEOTIDE SEQUENCE</scope>
    <source>
        <strain evidence="4">S7.9</strain>
    </source>
</reference>
<feature type="signal peptide" evidence="2">
    <location>
        <begin position="1"/>
        <end position="19"/>
    </location>
</feature>
<dbReference type="KEGG" id="sla:SERLADRAFT_355165"/>
<dbReference type="InterPro" id="IPR009009">
    <property type="entry name" value="RlpA-like_DPBB"/>
</dbReference>
<protein>
    <recommendedName>
        <fullName evidence="3">RlpA-like protein double-psi beta-barrel domain-containing protein</fullName>
    </recommendedName>
</protein>
<dbReference type="PANTHER" id="PTHR31836">
    <property type="match status" value="1"/>
</dbReference>
<keyword evidence="1 2" id="KW-0732">Signal</keyword>
<dbReference type="PANTHER" id="PTHR31836:SF28">
    <property type="entry name" value="SRCR DOMAIN-CONTAINING PROTEIN-RELATED"/>
    <property type="match status" value="1"/>
</dbReference>
<dbReference type="Gene3D" id="2.40.40.10">
    <property type="entry name" value="RlpA-like domain"/>
    <property type="match status" value="1"/>
</dbReference>
<dbReference type="Pfam" id="PF03330">
    <property type="entry name" value="DPBB_1"/>
    <property type="match status" value="1"/>
</dbReference>
<dbReference type="Proteomes" id="UP000008064">
    <property type="component" value="Unassembled WGS sequence"/>
</dbReference>
<feature type="domain" description="RlpA-like protein double-psi beta-barrel" evidence="3">
    <location>
        <begin position="115"/>
        <end position="157"/>
    </location>
</feature>
<dbReference type="AlphaFoldDB" id="F8NR00"/>
<sequence length="173" mass="18603">MWSFKTCLVLFSLTLSAAALTTPHISRNIYKRHHVLDTSLQASAPETQALEVRGAPSFLTGQQTGQGTYYAAGLGACGITNTDADYICAVSHELFDQFPGYDGQDPNTNPVCGLKITLSYQGKSVTVEVTDRCTGCDMTSIDLTPTAFGQLADLGVGRLWGMTWTWNSLPTLG</sequence>
<evidence type="ECO:0000256" key="1">
    <source>
        <dbReference type="ARBA" id="ARBA00022729"/>
    </source>
</evidence>
<evidence type="ECO:0000313" key="4">
    <source>
        <dbReference type="EMBL" id="EGO26173.1"/>
    </source>
</evidence>
<evidence type="ECO:0000256" key="2">
    <source>
        <dbReference type="SAM" id="SignalP"/>
    </source>
</evidence>
<feature type="chain" id="PRO_5003375872" description="RlpA-like protein double-psi beta-barrel domain-containing protein" evidence="2">
    <location>
        <begin position="20"/>
        <end position="173"/>
    </location>
</feature>
<dbReference type="InterPro" id="IPR036908">
    <property type="entry name" value="RlpA-like_sf"/>
</dbReference>
<dbReference type="HOGENOM" id="CLU_047639_2_0_1"/>
<dbReference type="InterPro" id="IPR051477">
    <property type="entry name" value="Expansin_CellWall"/>
</dbReference>
<gene>
    <name evidence="4" type="ORF">SERLADRAFT_355165</name>
</gene>
<dbReference type="RefSeq" id="XP_007316346.1">
    <property type="nucleotide sequence ID" value="XM_007316284.1"/>
</dbReference>
<dbReference type="CDD" id="cd22191">
    <property type="entry name" value="DPBB_RlpA_EXP_N-like"/>
    <property type="match status" value="1"/>
</dbReference>
<dbReference type="GeneID" id="18809457"/>
<dbReference type="OrthoDB" id="623670at2759"/>
<dbReference type="EMBL" id="GL945432">
    <property type="protein sequence ID" value="EGO26173.1"/>
    <property type="molecule type" value="Genomic_DNA"/>
</dbReference>